<keyword evidence="13" id="KW-0547">Nucleotide-binding</keyword>
<evidence type="ECO:0000256" key="12">
    <source>
        <dbReference type="ARBA" id="ARBA00022723"/>
    </source>
</evidence>
<dbReference type="PANTHER" id="PTHR43070">
    <property type="match status" value="1"/>
</dbReference>
<evidence type="ECO:0000256" key="21">
    <source>
        <dbReference type="ARBA" id="ARBA00023167"/>
    </source>
</evidence>
<comment type="similarity">
    <text evidence="7">In the C-terminal section; belongs to the homoserine dehydrogenase family.</text>
</comment>
<evidence type="ECO:0000256" key="18">
    <source>
        <dbReference type="ARBA" id="ARBA00023027"/>
    </source>
</evidence>
<dbReference type="NCBIfam" id="NF007003">
    <property type="entry name" value="PRK09466.1"/>
    <property type="match status" value="1"/>
</dbReference>
<keyword evidence="22" id="KW-0511">Multifunctional enzyme</keyword>
<dbReference type="CDD" id="cd04922">
    <property type="entry name" value="ACT_AKi-HSDH-ThrA_2"/>
    <property type="match status" value="1"/>
</dbReference>
<dbReference type="Pfam" id="PF00742">
    <property type="entry name" value="Homoserine_dh"/>
    <property type="match status" value="1"/>
</dbReference>
<dbReference type="InterPro" id="IPR042199">
    <property type="entry name" value="AsparK_Bifunc_asparK/hSer_DH"/>
</dbReference>
<evidence type="ECO:0000256" key="15">
    <source>
        <dbReference type="ARBA" id="ARBA00022840"/>
    </source>
</evidence>
<dbReference type="InterPro" id="IPR001048">
    <property type="entry name" value="Asp/Glu/Uridylate_kinase"/>
</dbReference>
<comment type="pathway">
    <text evidence="5">Amino-acid biosynthesis; L-methionine biosynthesis via de novo pathway; L-homoserine from L-aspartate: step 3/3.</text>
</comment>
<keyword evidence="11" id="KW-0791">Threonine biosynthesis</keyword>
<dbReference type="InterPro" id="IPR018042">
    <property type="entry name" value="Aspartate_kinase_CS"/>
</dbReference>
<evidence type="ECO:0000313" key="27">
    <source>
        <dbReference type="EMBL" id="WIA10032.1"/>
    </source>
</evidence>
<dbReference type="SUPFAM" id="SSF53633">
    <property type="entry name" value="Carbamate kinase-like"/>
    <property type="match status" value="1"/>
</dbReference>
<keyword evidence="15" id="KW-0067">ATP-binding</keyword>
<comment type="cofactor">
    <cofactor evidence="1">
        <name>a metal cation</name>
        <dbReference type="ChEBI" id="CHEBI:25213"/>
    </cofactor>
</comment>
<dbReference type="SUPFAM" id="SSF55347">
    <property type="entry name" value="Glyceraldehyde-3-phosphate dehydrogenase-like, C-terminal domain"/>
    <property type="match status" value="1"/>
</dbReference>
<protein>
    <recommendedName>
        <fullName evidence="26">ACT domain-containing protein</fullName>
    </recommendedName>
</protein>
<dbReference type="EMBL" id="CP126209">
    <property type="protein sequence ID" value="WIA10032.1"/>
    <property type="molecule type" value="Genomic_DNA"/>
</dbReference>
<evidence type="ECO:0000256" key="20">
    <source>
        <dbReference type="ARBA" id="ARBA00023154"/>
    </source>
</evidence>
<keyword evidence="14" id="KW-0418">Kinase</keyword>
<dbReference type="Gene3D" id="1.20.120.1320">
    <property type="entry name" value="Aspartokinase, catalytic domain"/>
    <property type="match status" value="1"/>
</dbReference>
<evidence type="ECO:0000256" key="14">
    <source>
        <dbReference type="ARBA" id="ARBA00022777"/>
    </source>
</evidence>
<dbReference type="InterPro" id="IPR001341">
    <property type="entry name" value="Asp_kinase"/>
</dbReference>
<evidence type="ECO:0000256" key="11">
    <source>
        <dbReference type="ARBA" id="ARBA00022697"/>
    </source>
</evidence>
<keyword evidence="12" id="KW-0479">Metal-binding</keyword>
<dbReference type="NCBIfam" id="NF006959">
    <property type="entry name" value="PRK09436.1"/>
    <property type="match status" value="1"/>
</dbReference>
<dbReference type="PROSITE" id="PS01042">
    <property type="entry name" value="HOMOSER_DHGENASE"/>
    <property type="match status" value="1"/>
</dbReference>
<dbReference type="InterPro" id="IPR036393">
    <property type="entry name" value="AceGlu_kinase-like_sf"/>
</dbReference>
<keyword evidence="9" id="KW-0028">Amino-acid biosynthesis</keyword>
<dbReference type="SUPFAM" id="SSF51735">
    <property type="entry name" value="NAD(P)-binding Rossmann-fold domains"/>
    <property type="match status" value="1"/>
</dbReference>
<dbReference type="Proteomes" id="UP001244341">
    <property type="component" value="Chromosome 2b"/>
</dbReference>
<keyword evidence="17" id="KW-0560">Oxidoreductase</keyword>
<evidence type="ECO:0000256" key="23">
    <source>
        <dbReference type="ARBA" id="ARBA00044938"/>
    </source>
</evidence>
<organism evidence="27 28">
    <name type="scientific">Tetradesmus obliquus</name>
    <name type="common">Green alga</name>
    <name type="synonym">Acutodesmus obliquus</name>
    <dbReference type="NCBI Taxonomy" id="3088"/>
    <lineage>
        <taxon>Eukaryota</taxon>
        <taxon>Viridiplantae</taxon>
        <taxon>Chlorophyta</taxon>
        <taxon>core chlorophytes</taxon>
        <taxon>Chlorophyceae</taxon>
        <taxon>CS clade</taxon>
        <taxon>Sphaeropleales</taxon>
        <taxon>Scenedesmaceae</taxon>
        <taxon>Tetradesmus</taxon>
    </lineage>
</organism>
<comment type="pathway">
    <text evidence="4">Amino-acid biosynthesis; L-threonine biosynthesis; L-threonine from L-aspartate: step 3/5.</text>
</comment>
<comment type="function">
    <text evidence="23">Bifunctional aspartate kinase and homoserine dehydrogenase that catalyzes the first and the third steps toward the synthesis of lysine, methionine and threonine from aspartate.</text>
</comment>
<evidence type="ECO:0000256" key="1">
    <source>
        <dbReference type="ARBA" id="ARBA00001920"/>
    </source>
</evidence>
<evidence type="ECO:0000256" key="5">
    <source>
        <dbReference type="ARBA" id="ARBA00005062"/>
    </source>
</evidence>
<dbReference type="Pfam" id="PF00696">
    <property type="entry name" value="AA_kinase"/>
    <property type="match status" value="1"/>
</dbReference>
<evidence type="ECO:0000313" key="28">
    <source>
        <dbReference type="Proteomes" id="UP001244341"/>
    </source>
</evidence>
<gene>
    <name evidence="27" type="ORF">OEZ85_010244</name>
</gene>
<evidence type="ECO:0000256" key="7">
    <source>
        <dbReference type="ARBA" id="ARBA00007952"/>
    </source>
</evidence>
<proteinExistence type="inferred from homology"/>
<feature type="domain" description="ACT" evidence="26">
    <location>
        <begin position="542"/>
        <end position="617"/>
    </location>
</feature>
<dbReference type="InterPro" id="IPR019811">
    <property type="entry name" value="HDH_CS"/>
</dbReference>
<dbReference type="InterPro" id="IPR041743">
    <property type="entry name" value="AK-HSDH_N"/>
</dbReference>
<comment type="catalytic activity">
    <reaction evidence="25">
        <text>L-homoserine + NADP(+) = L-aspartate 4-semialdehyde + NADPH + H(+)</text>
        <dbReference type="Rhea" id="RHEA:15761"/>
        <dbReference type="ChEBI" id="CHEBI:15378"/>
        <dbReference type="ChEBI" id="CHEBI:57476"/>
        <dbReference type="ChEBI" id="CHEBI:57783"/>
        <dbReference type="ChEBI" id="CHEBI:58349"/>
        <dbReference type="ChEBI" id="CHEBI:537519"/>
        <dbReference type="EC" id="1.1.1.3"/>
    </reaction>
    <physiologicalReaction direction="right-to-left" evidence="25">
        <dbReference type="Rhea" id="RHEA:15763"/>
    </physiologicalReaction>
</comment>
<evidence type="ECO:0000259" key="26">
    <source>
        <dbReference type="PROSITE" id="PS51671"/>
    </source>
</evidence>
<evidence type="ECO:0000256" key="8">
    <source>
        <dbReference type="ARBA" id="ARBA00010046"/>
    </source>
</evidence>
<comment type="pathway">
    <text evidence="6">Amino-acid biosynthesis; L-threonine biosynthesis; L-threonine from L-aspartate: step 1/5.</text>
</comment>
<dbReference type="PROSITE" id="PS00324">
    <property type="entry name" value="ASPARTOKINASE"/>
    <property type="match status" value="1"/>
</dbReference>
<dbReference type="Gene3D" id="3.30.2130.10">
    <property type="entry name" value="VC0802-like"/>
    <property type="match status" value="1"/>
</dbReference>
<dbReference type="InterPro" id="IPR011147">
    <property type="entry name" value="Bifunc_Aspkin/hSer_DH"/>
</dbReference>
<evidence type="ECO:0000256" key="24">
    <source>
        <dbReference type="ARBA" id="ARBA00048561"/>
    </source>
</evidence>
<evidence type="ECO:0000256" key="16">
    <source>
        <dbReference type="ARBA" id="ARBA00022857"/>
    </source>
</evidence>
<evidence type="ECO:0000256" key="10">
    <source>
        <dbReference type="ARBA" id="ARBA00022679"/>
    </source>
</evidence>
<reference evidence="27 28" key="1">
    <citation type="submission" date="2023-05" db="EMBL/GenBank/DDBJ databases">
        <title>A 100% complete, gapless, phased diploid assembly of the Scenedesmus obliquus UTEX 3031 genome.</title>
        <authorList>
            <person name="Biondi T.C."/>
            <person name="Hanschen E.R."/>
            <person name="Kwon T."/>
            <person name="Eng W."/>
            <person name="Kruse C.P.S."/>
            <person name="Koehler S.I."/>
            <person name="Kunde Y."/>
            <person name="Gleasner C.D."/>
            <person name="You Mak K.T."/>
            <person name="Polle J."/>
            <person name="Hovde B.T."/>
            <person name="Starkenburg S.R."/>
        </authorList>
    </citation>
    <scope>NUCLEOTIDE SEQUENCE [LARGE SCALE GENOMIC DNA]</scope>
    <source>
        <strain evidence="27 28">DOE0152z</strain>
    </source>
</reference>
<dbReference type="InterPro" id="IPR036291">
    <property type="entry name" value="NAD(P)-bd_dom_sf"/>
</dbReference>
<comment type="pathway">
    <text evidence="2">Amino-acid biosynthesis; L-lysine biosynthesis via DAP pathway; (S)-tetrahydrodipicolinate from L-aspartate: step 1/4.</text>
</comment>
<accession>A0ABY8TM26</accession>
<evidence type="ECO:0000256" key="13">
    <source>
        <dbReference type="ARBA" id="ARBA00022741"/>
    </source>
</evidence>
<evidence type="ECO:0000256" key="22">
    <source>
        <dbReference type="ARBA" id="ARBA00023268"/>
    </source>
</evidence>
<dbReference type="CDD" id="cd04257">
    <property type="entry name" value="AAK_AK-HSDH"/>
    <property type="match status" value="1"/>
</dbReference>
<dbReference type="InterPro" id="IPR045865">
    <property type="entry name" value="ACT-like_dom_sf"/>
</dbReference>
<comment type="pathway">
    <text evidence="3">Amino-acid biosynthesis; L-methionine biosynthesis via de novo pathway; L-homoserine from L-aspartate: step 1/3.</text>
</comment>
<dbReference type="Pfam" id="PF03447">
    <property type="entry name" value="NAD_binding_3"/>
    <property type="match status" value="1"/>
</dbReference>
<name>A0ABY8TM26_TETOB</name>
<evidence type="ECO:0000256" key="19">
    <source>
        <dbReference type="ARBA" id="ARBA00023053"/>
    </source>
</evidence>
<dbReference type="InterPro" id="IPR002912">
    <property type="entry name" value="ACT_dom"/>
</dbReference>
<dbReference type="SUPFAM" id="SSF55021">
    <property type="entry name" value="ACT-like"/>
    <property type="match status" value="2"/>
</dbReference>
<dbReference type="Gene3D" id="3.40.50.720">
    <property type="entry name" value="NAD(P)-binding Rossmann-like Domain"/>
    <property type="match status" value="1"/>
</dbReference>
<dbReference type="InterPro" id="IPR005106">
    <property type="entry name" value="Asp/hSer_DH_NAD-bd"/>
</dbReference>
<keyword evidence="18" id="KW-0520">NAD</keyword>
<dbReference type="Pfam" id="PF22468">
    <property type="entry name" value="ACT_9"/>
    <property type="match status" value="2"/>
</dbReference>
<keyword evidence="19" id="KW-0915">Sodium</keyword>
<evidence type="ECO:0000256" key="25">
    <source>
        <dbReference type="ARBA" id="ARBA00048841"/>
    </source>
</evidence>
<comment type="similarity">
    <text evidence="8">In the N-terminal section; belongs to the aspartokinase family.</text>
</comment>
<evidence type="ECO:0000256" key="3">
    <source>
        <dbReference type="ARBA" id="ARBA00004986"/>
    </source>
</evidence>
<keyword evidence="10" id="KW-0808">Transferase</keyword>
<dbReference type="InterPro" id="IPR054352">
    <property type="entry name" value="ACT_Aspartokinase"/>
</dbReference>
<dbReference type="CDD" id="cd04921">
    <property type="entry name" value="ACT_AKi-HSDH-ThrA-like_1"/>
    <property type="match status" value="1"/>
</dbReference>
<dbReference type="PANTHER" id="PTHR43070:SF5">
    <property type="entry name" value="HOMOSERINE DEHYDROGENASE"/>
    <property type="match status" value="1"/>
</dbReference>
<dbReference type="Gene3D" id="3.40.1160.10">
    <property type="entry name" value="Acetylglutamate kinase-like"/>
    <property type="match status" value="1"/>
</dbReference>
<evidence type="ECO:0000256" key="17">
    <source>
        <dbReference type="ARBA" id="ARBA00023002"/>
    </source>
</evidence>
<dbReference type="NCBIfam" id="TIGR00657">
    <property type="entry name" value="asp_kinases"/>
    <property type="match status" value="1"/>
</dbReference>
<keyword evidence="20" id="KW-0457">Lysine biosynthesis</keyword>
<dbReference type="Gene3D" id="3.30.360.10">
    <property type="entry name" value="Dihydrodipicolinate Reductase, domain 2"/>
    <property type="match status" value="1"/>
</dbReference>
<keyword evidence="21" id="KW-0486">Methionine biosynthesis</keyword>
<keyword evidence="28" id="KW-1185">Reference proteome</keyword>
<evidence type="ECO:0000256" key="6">
    <source>
        <dbReference type="ARBA" id="ARBA00005139"/>
    </source>
</evidence>
<evidence type="ECO:0000256" key="4">
    <source>
        <dbReference type="ARBA" id="ARBA00005056"/>
    </source>
</evidence>
<comment type="catalytic activity">
    <reaction evidence="24">
        <text>L-aspartate + ATP = 4-phospho-L-aspartate + ADP</text>
        <dbReference type="Rhea" id="RHEA:23776"/>
        <dbReference type="ChEBI" id="CHEBI:29991"/>
        <dbReference type="ChEBI" id="CHEBI:30616"/>
        <dbReference type="ChEBI" id="CHEBI:57535"/>
        <dbReference type="ChEBI" id="CHEBI:456216"/>
        <dbReference type="EC" id="2.7.2.4"/>
    </reaction>
    <physiologicalReaction direction="left-to-right" evidence="24">
        <dbReference type="Rhea" id="RHEA:23777"/>
    </physiologicalReaction>
</comment>
<sequence>MLLGQQFPNAVLLEGSRLPPLHASKHFLNLTNGMEMASLLHQLQLPFSVVRMRSTCLEQQAFEALMLELDANLLLAAALGHSCVVWDCGCRNKHNGAPRALWYGLEFVRFALQRFWLGDGGPAHLRGHNVAQDFEAACRRFHPSTKKRLRYYKRYLAPRVVQQGVQLHGFFKRTQHDEDYEFFVDLAQQHCGSESTANAVDGCPRGSHWQVHKFGGTCMASPDRLKAVAELIINEPAQQTVTVVSAMGSCAESPVKVTDLILNMIDKAARQDAAFLVDLAALQEKHVETAKKLLGQGPELTAFVSRLMDDIGNLKAMLQAICIAGMATDAFVDFVVGHGELWSAQLLAATCKQMGADVAFMDTRDVLVVTPTSDGTSVDLDEEASNKRLDEWFKQHGNHKLVIATGFIAKNQKGQATTLKRNGSDFSATIMGALFRSGHITIWTDVDGVYSADPRKVPEAVCLPSLTYHEAWELSYFGANVLHPRTTLPAMKYSIPIAIRNFFNLAAPGTQVLDLEAEQKFSKGAVTIKGFATIDNVCLINIEGTGMVGVPGIASAVFSTVRDAGVNVIMISQASSEHSICFAVKGSEGDTAVAVLKKRFADSISAGRVSGVERIDNCCVLAAVGQGMVRRKGVAATMMGALAKANVNIKALAQGSSEYNITVLIDQKDSERALRAVHSRFYLSDVPIGVGIVGPGLIGGTLIEQLREQAVQLREEFNIDIRVLGIADSKHMLTSEGGIDLANWRQQWESNKQPSDLQAFGDALASSYIPNLAIVDCTASDAPPAHYLEWMGKGLNIITPNKKLGSGPLERYQAVRRMQRESYIHFFYEGTVGAGLPIIGTLKHLLETGDKAQLVEGVFSGTLSFIFNTFGDGRPFSEIVKDAKAQGYTEPDPRDDLNGTDVARKVAILARECGLMLELDDIPVESLVPEPLRSCKTAEEYMSRLPEFDADMAAKLDAARASGEVLRYVGVVDVKAGKGSVELRRYPASHPFAQLQGSDNIIAFTTARYGKQQPLIVRGPGAGAAVTAGGVFSDLLRLAAYLGAPS</sequence>
<evidence type="ECO:0000256" key="9">
    <source>
        <dbReference type="ARBA" id="ARBA00022605"/>
    </source>
</evidence>
<dbReference type="PROSITE" id="PS51671">
    <property type="entry name" value="ACT"/>
    <property type="match status" value="2"/>
</dbReference>
<dbReference type="InterPro" id="IPR001342">
    <property type="entry name" value="HDH_cat"/>
</dbReference>
<keyword evidence="16" id="KW-0521">NADP</keyword>
<evidence type="ECO:0000256" key="2">
    <source>
        <dbReference type="ARBA" id="ARBA00004766"/>
    </source>
</evidence>
<feature type="domain" description="ACT" evidence="26">
    <location>
        <begin position="623"/>
        <end position="700"/>
    </location>
</feature>